<keyword evidence="5 6" id="KW-0472">Membrane</keyword>
<proteinExistence type="predicted"/>
<feature type="transmembrane region" description="Helical" evidence="6">
    <location>
        <begin position="24"/>
        <end position="48"/>
    </location>
</feature>
<comment type="caution">
    <text evidence="7">The sequence shown here is derived from an EMBL/GenBank/DDBJ whole genome shotgun (WGS) entry which is preliminary data.</text>
</comment>
<dbReference type="Pfam" id="PF01943">
    <property type="entry name" value="Polysacc_synt"/>
    <property type="match status" value="1"/>
</dbReference>
<feature type="transmembrane region" description="Helical" evidence="6">
    <location>
        <begin position="198"/>
        <end position="217"/>
    </location>
</feature>
<comment type="subcellular location">
    <subcellularLocation>
        <location evidence="1">Cell membrane</location>
        <topology evidence="1">Multi-pass membrane protein</topology>
    </subcellularLocation>
</comment>
<feature type="transmembrane region" description="Helical" evidence="6">
    <location>
        <begin position="274"/>
        <end position="298"/>
    </location>
</feature>
<feature type="transmembrane region" description="Helical" evidence="6">
    <location>
        <begin position="136"/>
        <end position="155"/>
    </location>
</feature>
<dbReference type="PANTHER" id="PTHR30250">
    <property type="entry name" value="PST FAMILY PREDICTED COLANIC ACID TRANSPORTER"/>
    <property type="match status" value="1"/>
</dbReference>
<feature type="transmembrane region" description="Helical" evidence="6">
    <location>
        <begin position="245"/>
        <end position="268"/>
    </location>
</feature>
<feature type="transmembrane region" description="Helical" evidence="6">
    <location>
        <begin position="355"/>
        <end position="376"/>
    </location>
</feature>
<dbReference type="InterPro" id="IPR002797">
    <property type="entry name" value="Polysacc_synth"/>
</dbReference>
<keyword evidence="2" id="KW-1003">Cell membrane</keyword>
<name>A0ABU4RQJ8_9HYPH</name>
<evidence type="ECO:0000313" key="7">
    <source>
        <dbReference type="EMBL" id="MDX6807092.1"/>
    </source>
</evidence>
<evidence type="ECO:0000256" key="5">
    <source>
        <dbReference type="ARBA" id="ARBA00023136"/>
    </source>
</evidence>
<organism evidence="7 8">
    <name type="scientific">Terrihabitans rhizophilus</name>
    <dbReference type="NCBI Taxonomy" id="3092662"/>
    <lineage>
        <taxon>Bacteria</taxon>
        <taxon>Pseudomonadati</taxon>
        <taxon>Pseudomonadota</taxon>
        <taxon>Alphaproteobacteria</taxon>
        <taxon>Hyphomicrobiales</taxon>
        <taxon>Terrihabitans</taxon>
    </lineage>
</organism>
<feature type="transmembrane region" description="Helical" evidence="6">
    <location>
        <begin position="104"/>
        <end position="124"/>
    </location>
</feature>
<protein>
    <submittedName>
        <fullName evidence="7">Oligosaccharide flippase family protein</fullName>
    </submittedName>
</protein>
<dbReference type="Proteomes" id="UP001274321">
    <property type="component" value="Unassembled WGS sequence"/>
</dbReference>
<evidence type="ECO:0000256" key="3">
    <source>
        <dbReference type="ARBA" id="ARBA00022692"/>
    </source>
</evidence>
<reference evidence="7 8" key="1">
    <citation type="submission" date="2023-11" db="EMBL/GenBank/DDBJ databases">
        <authorList>
            <person name="Bao R."/>
        </authorList>
    </citation>
    <scope>NUCLEOTIDE SEQUENCE [LARGE SCALE GENOMIC DNA]</scope>
    <source>
        <strain evidence="7 8">PJ23</strain>
    </source>
</reference>
<dbReference type="PANTHER" id="PTHR30250:SF11">
    <property type="entry name" value="O-ANTIGEN TRANSPORTER-RELATED"/>
    <property type="match status" value="1"/>
</dbReference>
<feature type="transmembrane region" description="Helical" evidence="6">
    <location>
        <begin position="60"/>
        <end position="84"/>
    </location>
</feature>
<keyword evidence="3 6" id="KW-0812">Transmembrane</keyword>
<evidence type="ECO:0000256" key="6">
    <source>
        <dbReference type="SAM" id="Phobius"/>
    </source>
</evidence>
<dbReference type="RefSeq" id="WP_319845216.1">
    <property type="nucleotide sequence ID" value="NZ_JAXAFJ010000009.1"/>
</dbReference>
<keyword evidence="8" id="KW-1185">Reference proteome</keyword>
<sequence length="447" mass="46394">MPIEAGQDAAPMGRLAGLRSRLDIPLLAAAVATSGVKVASAALNYLFLILLARLMTVDGFGLYGVLFSAATLAAAVLTFGQPVFVLKSIPQFEALKDEARKKGVLLFGLRVLAGTSLVFLLVLGGAYEMRLLPSSLLVSGVLVAFALLTLVYAFSDYACNVLRALGHAYAGLVPRDIAWRLLTCVGVVVLARYGEVSLLNVLLLLAVTLVVLVGWQARRIGGLILRMKPVLPVVETGNWAKASTWMAIGSLLYVASMTVDTVIVGATLGAEDAAIYFAAARTAAMSSLLLVGLRLIAAPVFAKLHYGAEPEALRARIEMVYGLSAVTALALGVLGYLLAPYIIQLFGADYAEGVTPFRILLIGLAVATAGGMSASILESTGGERLNALVLLATQSATALAIVFGALNAGLYGAAIAKAAGVAIEALILTACVFYRLRSGAPKGVGTA</sequence>
<keyword evidence="4 6" id="KW-1133">Transmembrane helix</keyword>
<evidence type="ECO:0000256" key="2">
    <source>
        <dbReference type="ARBA" id="ARBA00022475"/>
    </source>
</evidence>
<dbReference type="InterPro" id="IPR050833">
    <property type="entry name" value="Poly_Biosynth_Transport"/>
</dbReference>
<gene>
    <name evidence="7" type="ORF">SCD90_13550</name>
</gene>
<accession>A0ABU4RQJ8</accession>
<evidence type="ECO:0000256" key="4">
    <source>
        <dbReference type="ARBA" id="ARBA00022989"/>
    </source>
</evidence>
<feature type="transmembrane region" description="Helical" evidence="6">
    <location>
        <begin position="319"/>
        <end position="343"/>
    </location>
</feature>
<feature type="transmembrane region" description="Helical" evidence="6">
    <location>
        <begin position="414"/>
        <end position="434"/>
    </location>
</feature>
<feature type="transmembrane region" description="Helical" evidence="6">
    <location>
        <begin position="388"/>
        <end position="408"/>
    </location>
</feature>
<evidence type="ECO:0000313" key="8">
    <source>
        <dbReference type="Proteomes" id="UP001274321"/>
    </source>
</evidence>
<dbReference type="EMBL" id="JAXAFJ010000009">
    <property type="protein sequence ID" value="MDX6807092.1"/>
    <property type="molecule type" value="Genomic_DNA"/>
</dbReference>
<evidence type="ECO:0000256" key="1">
    <source>
        <dbReference type="ARBA" id="ARBA00004651"/>
    </source>
</evidence>